<dbReference type="GO" id="GO:0009893">
    <property type="term" value="P:positive regulation of metabolic process"/>
    <property type="evidence" value="ECO:0007669"/>
    <property type="project" value="UniProtKB-ARBA"/>
</dbReference>
<name>A0A5N5XII5_9EURO</name>
<dbReference type="GO" id="GO:0008270">
    <property type="term" value="F:zinc ion binding"/>
    <property type="evidence" value="ECO:0007669"/>
    <property type="project" value="InterPro"/>
</dbReference>
<dbReference type="Gene3D" id="4.10.240.10">
    <property type="entry name" value="Zn(2)-C6 fungal-type DNA-binding domain"/>
    <property type="match status" value="1"/>
</dbReference>
<dbReference type="GO" id="GO:0003677">
    <property type="term" value="F:DNA binding"/>
    <property type="evidence" value="ECO:0007669"/>
    <property type="project" value="UniProtKB-KW"/>
</dbReference>
<protein>
    <recommendedName>
        <fullName evidence="6">Zn(2)-C6 fungal-type domain-containing protein</fullName>
    </recommendedName>
</protein>
<dbReference type="AlphaFoldDB" id="A0A5N5XII5"/>
<evidence type="ECO:0000256" key="3">
    <source>
        <dbReference type="ARBA" id="ARBA00023163"/>
    </source>
</evidence>
<proteinExistence type="predicted"/>
<dbReference type="Proteomes" id="UP000326565">
    <property type="component" value="Unassembled WGS sequence"/>
</dbReference>
<evidence type="ECO:0000256" key="1">
    <source>
        <dbReference type="ARBA" id="ARBA00023015"/>
    </source>
</evidence>
<keyword evidence="3" id="KW-0804">Transcription</keyword>
<dbReference type="PROSITE" id="PS50048">
    <property type="entry name" value="ZN2_CY6_FUNGAL_2"/>
    <property type="match status" value="1"/>
</dbReference>
<evidence type="ECO:0000259" key="6">
    <source>
        <dbReference type="PROSITE" id="PS50048"/>
    </source>
</evidence>
<evidence type="ECO:0000313" key="8">
    <source>
        <dbReference type="Proteomes" id="UP000326565"/>
    </source>
</evidence>
<feature type="compositionally biased region" description="Low complexity" evidence="5">
    <location>
        <begin position="246"/>
        <end position="264"/>
    </location>
</feature>
<feature type="domain" description="Zn(2)-C6 fungal-type" evidence="6">
    <location>
        <begin position="14"/>
        <end position="51"/>
    </location>
</feature>
<evidence type="ECO:0000256" key="5">
    <source>
        <dbReference type="SAM" id="MobiDB-lite"/>
    </source>
</evidence>
<evidence type="ECO:0000313" key="7">
    <source>
        <dbReference type="EMBL" id="KAB8079262.1"/>
    </source>
</evidence>
<dbReference type="GO" id="GO:0000981">
    <property type="term" value="F:DNA-binding transcription factor activity, RNA polymerase II-specific"/>
    <property type="evidence" value="ECO:0007669"/>
    <property type="project" value="InterPro"/>
</dbReference>
<dbReference type="InterPro" id="IPR001138">
    <property type="entry name" value="Zn2Cys6_DnaBD"/>
</dbReference>
<organism evidence="7 8">
    <name type="scientific">Aspergillus leporis</name>
    <dbReference type="NCBI Taxonomy" id="41062"/>
    <lineage>
        <taxon>Eukaryota</taxon>
        <taxon>Fungi</taxon>
        <taxon>Dikarya</taxon>
        <taxon>Ascomycota</taxon>
        <taxon>Pezizomycotina</taxon>
        <taxon>Eurotiomycetes</taxon>
        <taxon>Eurotiomycetidae</taxon>
        <taxon>Eurotiales</taxon>
        <taxon>Aspergillaceae</taxon>
        <taxon>Aspergillus</taxon>
        <taxon>Aspergillus subgen. Circumdati</taxon>
    </lineage>
</organism>
<dbReference type="OrthoDB" id="5958943at2759"/>
<keyword evidence="8" id="KW-1185">Reference proteome</keyword>
<reference evidence="7 8" key="1">
    <citation type="submission" date="2019-04" db="EMBL/GenBank/DDBJ databases">
        <title>Friends and foes A comparative genomics study of 23 Aspergillus species from section Flavi.</title>
        <authorList>
            <consortium name="DOE Joint Genome Institute"/>
            <person name="Kjaerbolling I."/>
            <person name="Vesth T."/>
            <person name="Frisvad J.C."/>
            <person name="Nybo J.L."/>
            <person name="Theobald S."/>
            <person name="Kildgaard S."/>
            <person name="Isbrandt T."/>
            <person name="Kuo A."/>
            <person name="Sato A."/>
            <person name="Lyhne E.K."/>
            <person name="Kogle M.E."/>
            <person name="Wiebenga A."/>
            <person name="Kun R.S."/>
            <person name="Lubbers R.J."/>
            <person name="Makela M.R."/>
            <person name="Barry K."/>
            <person name="Chovatia M."/>
            <person name="Clum A."/>
            <person name="Daum C."/>
            <person name="Haridas S."/>
            <person name="He G."/>
            <person name="LaButti K."/>
            <person name="Lipzen A."/>
            <person name="Mondo S."/>
            <person name="Riley R."/>
            <person name="Salamov A."/>
            <person name="Simmons B.A."/>
            <person name="Magnuson J.K."/>
            <person name="Henrissat B."/>
            <person name="Mortensen U.H."/>
            <person name="Larsen T.O."/>
            <person name="Devries R.P."/>
            <person name="Grigoriev I.V."/>
            <person name="Machida M."/>
            <person name="Baker S.E."/>
            <person name="Andersen M.R."/>
        </authorList>
    </citation>
    <scope>NUCLEOTIDE SEQUENCE [LARGE SCALE GENOMIC DNA]</scope>
    <source>
        <strain evidence="7 8">CBS 151.66</strain>
    </source>
</reference>
<dbReference type="EMBL" id="ML732151">
    <property type="protein sequence ID" value="KAB8079262.1"/>
    <property type="molecule type" value="Genomic_DNA"/>
</dbReference>
<dbReference type="CDD" id="cd00067">
    <property type="entry name" value="GAL4"/>
    <property type="match status" value="1"/>
</dbReference>
<keyword evidence="1" id="KW-0805">Transcription regulation</keyword>
<evidence type="ECO:0000256" key="2">
    <source>
        <dbReference type="ARBA" id="ARBA00023125"/>
    </source>
</evidence>
<feature type="region of interest" description="Disordered" evidence="5">
    <location>
        <begin position="238"/>
        <end position="264"/>
    </location>
</feature>
<sequence length="757" mass="83333">MTPSTGPSRRQYSSCDACRRSKRRCCLSVPPDGETNAICTNCKRLGYPCTFNFARSRVAPRRSGRRYQLRAHLSEDCDGPNANALDNAVEAFHINQLQESSIPSEDVLPSWLDFDLDNCFDDATTPFLDDTDLPDILAATCPATATAEPHTNALTSLLPYKSDTMQYNNAYSIIGSSPRSPLYLLNSKINATLLDECLARIYDTIVTGCASRFIDYDCNLSATRCRYRLEDNDIGSPREQRLAKLSPTSKGSSPKTSNSTSQSGISCLTLDYSSRQSEPTVHYISHEMTIIGTVRFLDHFSDLYGNRLDGVAQRQSDAVLKAVLRAFSLQWLSPTGHASEVQLTTNGNSIGGRETTSDSLVNAFYDSWFHARALIRDSLHVPSFRVVSAILMFDGISLPARYCGDTLVAHEFLNAGLEKLHHLDGLVKRYCANLGPLSTYGAIAEASLSVVGWCGHVRDIGAALTTEHRCRLPIIPNHEKEQASPSIYEPMLSWPDHQSFSQDLDDIVPGICRVAVAEAFRAWREIVEVKSSLLGAAKGAATTLPDISKLIASTIATISRFDKRFRPFLDSCMANFRHLSIRSRLSSVSIMMFWDLGVLVLAEALKASVTGLDHSFSQGITSRIQAYREESASSVARTMECVLSLPPEETFNLRSGVSAEASIITYHITPSLMAAALQKAIESIIDLRFSPPCAPEDRSTIFDVNEDWIRQVDLIMKGLVSLDVTIGGSQVASVAIQDLMRKYGDIISECWSCGFET</sequence>
<dbReference type="SUPFAM" id="SSF57701">
    <property type="entry name" value="Zn2/Cys6 DNA-binding domain"/>
    <property type="match status" value="1"/>
</dbReference>
<keyword evidence="2" id="KW-0238">DNA-binding</keyword>
<keyword evidence="4" id="KW-0539">Nucleus</keyword>
<gene>
    <name evidence="7" type="ORF">BDV29DRAFT_81204</name>
</gene>
<dbReference type="InterPro" id="IPR036864">
    <property type="entry name" value="Zn2-C6_fun-type_DNA-bd_sf"/>
</dbReference>
<evidence type="ECO:0000256" key="4">
    <source>
        <dbReference type="ARBA" id="ARBA00023242"/>
    </source>
</evidence>
<dbReference type="SMART" id="SM00066">
    <property type="entry name" value="GAL4"/>
    <property type="match status" value="1"/>
</dbReference>
<accession>A0A5N5XII5</accession>